<dbReference type="KEGG" id="sbk:SHEWBE_3684"/>
<dbReference type="Proteomes" id="UP000250123">
    <property type="component" value="Chromosome SHEWBE"/>
</dbReference>
<evidence type="ECO:0000313" key="2">
    <source>
        <dbReference type="Proteomes" id="UP000250123"/>
    </source>
</evidence>
<protein>
    <submittedName>
        <fullName evidence="1">Uncharacterized protein</fullName>
    </submittedName>
</protein>
<reference evidence="2" key="1">
    <citation type="submission" date="2018-06" db="EMBL/GenBank/DDBJ databases">
        <authorList>
            <person name="Cea G.-C."/>
            <person name="William W."/>
        </authorList>
    </citation>
    <scope>NUCLEOTIDE SEQUENCE [LARGE SCALE GENOMIC DNA]</scope>
    <source>
        <strain evidence="2">DB21MT-2</strain>
    </source>
</reference>
<organism evidence="1 2">
    <name type="scientific">Shewanella benthica</name>
    <dbReference type="NCBI Taxonomy" id="43661"/>
    <lineage>
        <taxon>Bacteria</taxon>
        <taxon>Pseudomonadati</taxon>
        <taxon>Pseudomonadota</taxon>
        <taxon>Gammaproteobacteria</taxon>
        <taxon>Alteromonadales</taxon>
        <taxon>Shewanellaceae</taxon>
        <taxon>Shewanella</taxon>
    </lineage>
</organism>
<sequence length="34" mass="3835">MQVHYDYSLTEETVIAVRCCRGPFKKGATPLALH</sequence>
<proteinExistence type="predicted"/>
<evidence type="ECO:0000313" key="1">
    <source>
        <dbReference type="EMBL" id="SQH77647.1"/>
    </source>
</evidence>
<gene>
    <name evidence="1" type="ORF">SHEWBE_3684</name>
</gene>
<accession>A0A330MCX1</accession>
<dbReference type="EMBL" id="LS483452">
    <property type="protein sequence ID" value="SQH77647.1"/>
    <property type="molecule type" value="Genomic_DNA"/>
</dbReference>
<name>A0A330MCX1_9GAMM</name>
<dbReference type="AlphaFoldDB" id="A0A330MCX1"/>